<dbReference type="Proteomes" id="UP000478052">
    <property type="component" value="Unassembled WGS sequence"/>
</dbReference>
<dbReference type="InterPro" id="IPR050863">
    <property type="entry name" value="CenT-Element_Derived"/>
</dbReference>
<keyword evidence="3" id="KW-0539">Nucleus</keyword>
<feature type="non-terminal residue" evidence="5">
    <location>
        <position position="398"/>
    </location>
</feature>
<dbReference type="InterPro" id="IPR009057">
    <property type="entry name" value="Homeodomain-like_sf"/>
</dbReference>
<keyword evidence="6" id="KW-1185">Reference proteome</keyword>
<dbReference type="InterPro" id="IPR006600">
    <property type="entry name" value="HTH_CenpB_DNA-bd_dom"/>
</dbReference>
<keyword evidence="2" id="KW-0238">DNA-binding</keyword>
<feature type="domain" description="HTH CENPB-type" evidence="4">
    <location>
        <begin position="71"/>
        <end position="148"/>
    </location>
</feature>
<evidence type="ECO:0000256" key="2">
    <source>
        <dbReference type="ARBA" id="ARBA00023125"/>
    </source>
</evidence>
<accession>A0A6G0XJZ1</accession>
<dbReference type="Pfam" id="PF05225">
    <property type="entry name" value="HTH_psq"/>
    <property type="match status" value="1"/>
</dbReference>
<evidence type="ECO:0000259" key="4">
    <source>
        <dbReference type="PROSITE" id="PS51253"/>
    </source>
</evidence>
<dbReference type="GO" id="GO:0003677">
    <property type="term" value="F:DNA binding"/>
    <property type="evidence" value="ECO:0007669"/>
    <property type="project" value="UniProtKB-KW"/>
</dbReference>
<dbReference type="GO" id="GO:0005634">
    <property type="term" value="C:nucleus"/>
    <property type="evidence" value="ECO:0007669"/>
    <property type="project" value="UniProtKB-SubCell"/>
</dbReference>
<evidence type="ECO:0000256" key="1">
    <source>
        <dbReference type="ARBA" id="ARBA00004123"/>
    </source>
</evidence>
<comment type="subcellular location">
    <subcellularLocation>
        <location evidence="1">Nucleus</location>
    </subcellularLocation>
</comment>
<dbReference type="PANTHER" id="PTHR19303">
    <property type="entry name" value="TRANSPOSON"/>
    <property type="match status" value="1"/>
</dbReference>
<evidence type="ECO:0000313" key="5">
    <source>
        <dbReference type="EMBL" id="KAF0740538.1"/>
    </source>
</evidence>
<dbReference type="OrthoDB" id="6606073at2759"/>
<reference evidence="5 6" key="1">
    <citation type="submission" date="2019-08" db="EMBL/GenBank/DDBJ databases">
        <title>Whole genome of Aphis craccivora.</title>
        <authorList>
            <person name="Voronova N.V."/>
            <person name="Shulinski R.S."/>
            <person name="Bandarenka Y.V."/>
            <person name="Zhorov D.G."/>
            <person name="Warner D."/>
        </authorList>
    </citation>
    <scope>NUCLEOTIDE SEQUENCE [LARGE SCALE GENOMIC DNA]</scope>
    <source>
        <strain evidence="5">180601</strain>
        <tissue evidence="5">Whole Body</tissue>
    </source>
</reference>
<organism evidence="5 6">
    <name type="scientific">Aphis craccivora</name>
    <name type="common">Cowpea aphid</name>
    <dbReference type="NCBI Taxonomy" id="307492"/>
    <lineage>
        <taxon>Eukaryota</taxon>
        <taxon>Metazoa</taxon>
        <taxon>Ecdysozoa</taxon>
        <taxon>Arthropoda</taxon>
        <taxon>Hexapoda</taxon>
        <taxon>Insecta</taxon>
        <taxon>Pterygota</taxon>
        <taxon>Neoptera</taxon>
        <taxon>Paraneoptera</taxon>
        <taxon>Hemiptera</taxon>
        <taxon>Sternorrhyncha</taxon>
        <taxon>Aphidomorpha</taxon>
        <taxon>Aphidoidea</taxon>
        <taxon>Aphididae</taxon>
        <taxon>Aphidini</taxon>
        <taxon>Aphis</taxon>
        <taxon>Aphis</taxon>
    </lineage>
</organism>
<dbReference type="AlphaFoldDB" id="A0A6G0XJZ1"/>
<dbReference type="InterPro" id="IPR007889">
    <property type="entry name" value="HTH_Psq"/>
</dbReference>
<gene>
    <name evidence="5" type="ORF">FWK35_00024358</name>
</gene>
<evidence type="ECO:0000256" key="3">
    <source>
        <dbReference type="ARBA" id="ARBA00023242"/>
    </source>
</evidence>
<dbReference type="Pfam" id="PF03184">
    <property type="entry name" value="DDE_1"/>
    <property type="match status" value="1"/>
</dbReference>
<dbReference type="PROSITE" id="PS51253">
    <property type="entry name" value="HTH_CENPB"/>
    <property type="match status" value="1"/>
</dbReference>
<name>A0A6G0XJZ1_APHCR</name>
<dbReference type="InterPro" id="IPR004875">
    <property type="entry name" value="DDE_SF_endonuclease_dom"/>
</dbReference>
<dbReference type="EMBL" id="VUJU01007788">
    <property type="protein sequence ID" value="KAF0740538.1"/>
    <property type="molecule type" value="Genomic_DNA"/>
</dbReference>
<dbReference type="PANTHER" id="PTHR19303:SF71">
    <property type="entry name" value="ZINC FINGER PHD-TYPE DOMAIN-CONTAINING PROTEIN"/>
    <property type="match status" value="1"/>
</dbReference>
<dbReference type="SUPFAM" id="SSF46689">
    <property type="entry name" value="Homeodomain-like"/>
    <property type="match status" value="1"/>
</dbReference>
<comment type="caution">
    <text evidence="5">The sequence shown here is derived from an EMBL/GenBank/DDBJ whole genome shotgun (WGS) entry which is preliminary data.</text>
</comment>
<dbReference type="Gene3D" id="1.10.10.60">
    <property type="entry name" value="Homeodomain-like"/>
    <property type="match status" value="1"/>
</dbReference>
<proteinExistence type="predicted"/>
<sequence>MVRNYIRKTDRQSWDEKSMESAIMACYNKEMGYRKAAVSFNVPQSTLERRMKKYKDTGDPGKKNNTFNILGLGAFKTVFNEEQENQLVNYIKAMEARLFGLTTKEIRLLAYQLAEKNQINHPFSKENDQAGLDWMYNFMKRHPDLSIRKPEATSAARASGFNPTAVGKFYTLLSDVIDTHKLQASQIYNVDETGITCVPKTQSKVVACRGRRQVGALTSAERGQTVTVEICMCADGSFMPPMLIFPRVRSKPELVDGAPPGSWAEVHPSGWIQSDLFLKWFEKFIVFSRASYTNRVLLLLDGHATHTKNIELIDKAREAGVILLCFPPHCTHKLQPLDVAFMKPLSIYYCDEVKKWLREHASEHRVVTHYQIASLLGKAYLKAATMTTAINGFKATGI</sequence>
<dbReference type="Pfam" id="PF03221">
    <property type="entry name" value="HTH_Tnp_Tc5"/>
    <property type="match status" value="1"/>
</dbReference>
<protein>
    <recommendedName>
        <fullName evidence="4">HTH CENPB-type domain-containing protein</fullName>
    </recommendedName>
</protein>
<evidence type="ECO:0000313" key="6">
    <source>
        <dbReference type="Proteomes" id="UP000478052"/>
    </source>
</evidence>